<name>A0A375CQ34_9BURK</name>
<sequence length="179" mass="20010">MHFLDNNSKAHFEARVHTPRFAEDYAAVGNQEGDLFYVVEAGRGFDALKCAASLLTGTLLLDLTGSERTVQDQTITQKALDALKEARDHVLSSKPNSDRAAHHKHHMLLALEHLTDAAAHSDKSANLIRDVRSEAVFQAIRSAWSELNKLKHLINGFRTIDLNQSCCAYHAKQIERLVR</sequence>
<comment type="caution">
    <text evidence="1">The sequence shown here is derived from an EMBL/GenBank/DDBJ whole genome shotgun (WGS) entry which is preliminary data.</text>
</comment>
<organism evidence="1 2">
    <name type="scientific">Cupriavidus taiwanensis</name>
    <dbReference type="NCBI Taxonomy" id="164546"/>
    <lineage>
        <taxon>Bacteria</taxon>
        <taxon>Pseudomonadati</taxon>
        <taxon>Pseudomonadota</taxon>
        <taxon>Betaproteobacteria</taxon>
        <taxon>Burkholderiales</taxon>
        <taxon>Burkholderiaceae</taxon>
        <taxon>Cupriavidus</taxon>
    </lineage>
</organism>
<gene>
    <name evidence="1" type="ORF">CBM2589_U10042</name>
</gene>
<dbReference type="AlphaFoldDB" id="A0A375CQ34"/>
<accession>A0A375CQ34</accession>
<evidence type="ECO:0000313" key="1">
    <source>
        <dbReference type="EMBL" id="SOY77525.1"/>
    </source>
</evidence>
<protein>
    <submittedName>
        <fullName evidence="1">Uncharacterized protein</fullName>
    </submittedName>
</protein>
<dbReference type="RefSeq" id="WP_116342788.1">
    <property type="nucleotide sequence ID" value="NZ_OFSP01000078.1"/>
</dbReference>
<dbReference type="Proteomes" id="UP000256297">
    <property type="component" value="Unassembled WGS sequence"/>
</dbReference>
<proteinExistence type="predicted"/>
<evidence type="ECO:0000313" key="2">
    <source>
        <dbReference type="Proteomes" id="UP000256297"/>
    </source>
</evidence>
<dbReference type="EMBL" id="OFSP01000078">
    <property type="protein sequence ID" value="SOY77525.1"/>
    <property type="molecule type" value="Genomic_DNA"/>
</dbReference>
<reference evidence="2" key="1">
    <citation type="submission" date="2018-01" db="EMBL/GenBank/DDBJ databases">
        <authorList>
            <person name="Gaut B.S."/>
            <person name="Morton B.R."/>
            <person name="Clegg M.T."/>
            <person name="Duvall M.R."/>
        </authorList>
    </citation>
    <scope>NUCLEOTIDE SEQUENCE [LARGE SCALE GENOMIC DNA]</scope>
</reference>